<keyword evidence="8" id="KW-1185">Reference proteome</keyword>
<evidence type="ECO:0000256" key="3">
    <source>
        <dbReference type="ARBA" id="ARBA00022763"/>
    </source>
</evidence>
<keyword evidence="5" id="KW-0539">Nucleus</keyword>
<evidence type="ECO:0000256" key="2">
    <source>
        <dbReference type="ARBA" id="ARBA00022741"/>
    </source>
</evidence>
<name>A0AAD5U6D9_9FUNG</name>
<keyword evidence="2" id="KW-0547">Nucleotide-binding</keyword>
<dbReference type="AlphaFoldDB" id="A0AAD5U6D9"/>
<gene>
    <name evidence="7" type="primary">RAD17_2</name>
    <name evidence="7" type="ORF">HK099_002036</name>
</gene>
<dbReference type="GO" id="GO:0003689">
    <property type="term" value="F:DNA clamp loader activity"/>
    <property type="evidence" value="ECO:0007669"/>
    <property type="project" value="TreeGrafter"/>
</dbReference>
<protein>
    <submittedName>
        <fullName evidence="7">Cell cycle checkpoint protein rad17</fullName>
    </submittedName>
</protein>
<dbReference type="GO" id="GO:0003682">
    <property type="term" value="F:chromatin binding"/>
    <property type="evidence" value="ECO:0007669"/>
    <property type="project" value="TreeGrafter"/>
</dbReference>
<evidence type="ECO:0000313" key="7">
    <source>
        <dbReference type="EMBL" id="KAJ3222673.1"/>
    </source>
</evidence>
<evidence type="ECO:0000256" key="6">
    <source>
        <dbReference type="ARBA" id="ARBA00023306"/>
    </source>
</evidence>
<dbReference type="EMBL" id="JADGJW010000164">
    <property type="protein sequence ID" value="KAJ3222673.1"/>
    <property type="molecule type" value="Genomic_DNA"/>
</dbReference>
<sequence length="321" mass="37853">MEIDSINSVGEKENSLILFHAIAKILQNKREDAELTTTKKYSYRLERQTFPSLKNSTKVIPLYLQKFTRDKVLKFEPEAIFNSCNTTLKTFEMFLHQNYLENFFVGIEEVFNASEIFSCNDSLNGNWEHQSIMDNYSTSILTRGLLFAHENPTPSTGKLKQIKKPEIWKNQKLKREKTSELEAFLEEFHFNYYKENNTCFSLSQTQNLKNSVLDIIPYLGCMQNYNKNFFGSQIISEQKFIPTSTLTSYQSHWIKEMNNYSKTDTFNNYKNYNDFINERDFDAKIEGDFEVDIEDDFRMKRLDKVDNSEYNSVLLDDDIVD</sequence>
<accession>A0AAD5U6D9</accession>
<proteinExistence type="predicted"/>
<dbReference type="GO" id="GO:0005634">
    <property type="term" value="C:nucleus"/>
    <property type="evidence" value="ECO:0007669"/>
    <property type="project" value="UniProtKB-SubCell"/>
</dbReference>
<dbReference type="GO" id="GO:0000077">
    <property type="term" value="P:DNA damage checkpoint signaling"/>
    <property type="evidence" value="ECO:0007669"/>
    <property type="project" value="TreeGrafter"/>
</dbReference>
<reference evidence="7" key="1">
    <citation type="submission" date="2020-05" db="EMBL/GenBank/DDBJ databases">
        <title>Phylogenomic resolution of chytrid fungi.</title>
        <authorList>
            <person name="Stajich J.E."/>
            <person name="Amses K."/>
            <person name="Simmons R."/>
            <person name="Seto K."/>
            <person name="Myers J."/>
            <person name="Bonds A."/>
            <person name="Quandt C.A."/>
            <person name="Barry K."/>
            <person name="Liu P."/>
            <person name="Grigoriev I."/>
            <person name="Longcore J.E."/>
            <person name="James T.Y."/>
        </authorList>
    </citation>
    <scope>NUCLEOTIDE SEQUENCE</scope>
    <source>
        <strain evidence="7">JEL0476</strain>
    </source>
</reference>
<dbReference type="GO" id="GO:0005524">
    <property type="term" value="F:ATP binding"/>
    <property type="evidence" value="ECO:0007669"/>
    <property type="project" value="UniProtKB-KW"/>
</dbReference>
<dbReference type="GO" id="GO:0006281">
    <property type="term" value="P:DNA repair"/>
    <property type="evidence" value="ECO:0007669"/>
    <property type="project" value="InterPro"/>
</dbReference>
<dbReference type="InterPro" id="IPR004582">
    <property type="entry name" value="Checkpoint_prot_Rad17_Rad24"/>
</dbReference>
<evidence type="ECO:0000313" key="8">
    <source>
        <dbReference type="Proteomes" id="UP001211065"/>
    </source>
</evidence>
<evidence type="ECO:0000256" key="4">
    <source>
        <dbReference type="ARBA" id="ARBA00022840"/>
    </source>
</evidence>
<evidence type="ECO:0000256" key="5">
    <source>
        <dbReference type="ARBA" id="ARBA00023242"/>
    </source>
</evidence>
<keyword evidence="6" id="KW-0131">Cell cycle</keyword>
<evidence type="ECO:0000256" key="1">
    <source>
        <dbReference type="ARBA" id="ARBA00004123"/>
    </source>
</evidence>
<comment type="caution">
    <text evidence="7">The sequence shown here is derived from an EMBL/GenBank/DDBJ whole genome shotgun (WGS) entry which is preliminary data.</text>
</comment>
<dbReference type="PANTHER" id="PTHR12172">
    <property type="entry name" value="CELL CYCLE CHECKPOINT PROTEIN RAD17"/>
    <property type="match status" value="1"/>
</dbReference>
<dbReference type="PANTHER" id="PTHR12172:SF0">
    <property type="entry name" value="CELL CYCLE CHECKPOINT PROTEIN RAD17"/>
    <property type="match status" value="1"/>
</dbReference>
<comment type="subcellular location">
    <subcellularLocation>
        <location evidence="1">Nucleus</location>
    </subcellularLocation>
</comment>
<keyword evidence="3" id="KW-0227">DNA damage</keyword>
<dbReference type="Proteomes" id="UP001211065">
    <property type="component" value="Unassembled WGS sequence"/>
</dbReference>
<keyword evidence="4" id="KW-0067">ATP-binding</keyword>
<dbReference type="GO" id="GO:0033314">
    <property type="term" value="P:mitotic DNA replication checkpoint signaling"/>
    <property type="evidence" value="ECO:0007669"/>
    <property type="project" value="TreeGrafter"/>
</dbReference>
<organism evidence="7 8">
    <name type="scientific">Clydaea vesicula</name>
    <dbReference type="NCBI Taxonomy" id="447962"/>
    <lineage>
        <taxon>Eukaryota</taxon>
        <taxon>Fungi</taxon>
        <taxon>Fungi incertae sedis</taxon>
        <taxon>Chytridiomycota</taxon>
        <taxon>Chytridiomycota incertae sedis</taxon>
        <taxon>Chytridiomycetes</taxon>
        <taxon>Lobulomycetales</taxon>
        <taxon>Lobulomycetaceae</taxon>
        <taxon>Clydaea</taxon>
    </lineage>
</organism>